<name>A0A4D7CQV8_9ENTE</name>
<dbReference type="PANTHER" id="PTHR43479">
    <property type="entry name" value="ACREF/ENVCD OPERON REPRESSOR-RELATED"/>
    <property type="match status" value="1"/>
</dbReference>
<sequence>MKTIDKRMIQSQQKIIRAFDELLQKYDYQQLSKAQITKTAQVNRSTFYAHYDNKQAVLTQLLSQNYLVDLKRTLASNAPLEQLASEKILHTILMIHQKTEVKYPKAYLDIKTVLSNEMIEMLEVYFKELWLENRQVNVAEVNFMASLCSWGMYGVAMRCANQELSLLVACQQFEQLIVHYLITDKSKTSSRVS</sequence>
<evidence type="ECO:0000256" key="1">
    <source>
        <dbReference type="ARBA" id="ARBA00023125"/>
    </source>
</evidence>
<reference evidence="2 3" key="1">
    <citation type="submission" date="2019-04" db="EMBL/GenBank/DDBJ databases">
        <title>Vagococcus sp. nov., isolated from faeces of yaks (Bos grunniens).</title>
        <authorList>
            <person name="Ge Y."/>
        </authorList>
    </citation>
    <scope>NUCLEOTIDE SEQUENCE [LARGE SCALE GENOMIC DNA]</scope>
    <source>
        <strain evidence="2 3">MN-17</strain>
    </source>
</reference>
<accession>A0A4D7CQV8</accession>
<dbReference type="InterPro" id="IPR009057">
    <property type="entry name" value="Homeodomain-like_sf"/>
</dbReference>
<proteinExistence type="predicted"/>
<dbReference type="PROSITE" id="PS50977">
    <property type="entry name" value="HTH_TETR_2"/>
    <property type="match status" value="1"/>
</dbReference>
<keyword evidence="1" id="KW-0238">DNA-binding</keyword>
<dbReference type="Gene3D" id="1.10.357.10">
    <property type="entry name" value="Tetracycline Repressor, domain 2"/>
    <property type="match status" value="1"/>
</dbReference>
<dbReference type="AlphaFoldDB" id="A0A4D7CQV8"/>
<dbReference type="Proteomes" id="UP000298615">
    <property type="component" value="Chromosome"/>
</dbReference>
<dbReference type="InterPro" id="IPR050624">
    <property type="entry name" value="HTH-type_Tx_Regulator"/>
</dbReference>
<dbReference type="PANTHER" id="PTHR43479:SF7">
    <property type="entry name" value="TETR-FAMILY TRANSCRIPTIONAL REGULATOR"/>
    <property type="match status" value="1"/>
</dbReference>
<evidence type="ECO:0000313" key="3">
    <source>
        <dbReference type="Proteomes" id="UP000298615"/>
    </source>
</evidence>
<gene>
    <name evidence="2" type="ORF">FA707_05480</name>
</gene>
<dbReference type="KEGG" id="vao:FA707_05480"/>
<dbReference type="OrthoDB" id="9810250at2"/>
<evidence type="ECO:0000313" key="2">
    <source>
        <dbReference type="EMBL" id="QCI86449.1"/>
    </source>
</evidence>
<dbReference type="SUPFAM" id="SSF46689">
    <property type="entry name" value="Homeodomain-like"/>
    <property type="match status" value="1"/>
</dbReference>
<keyword evidence="3" id="KW-1185">Reference proteome</keyword>
<dbReference type="GO" id="GO:0003677">
    <property type="term" value="F:DNA binding"/>
    <property type="evidence" value="ECO:0007669"/>
    <property type="project" value="UniProtKB-UniRule"/>
</dbReference>
<dbReference type="InterPro" id="IPR001647">
    <property type="entry name" value="HTH_TetR"/>
</dbReference>
<dbReference type="Pfam" id="PF00440">
    <property type="entry name" value="TetR_N"/>
    <property type="match status" value="1"/>
</dbReference>
<organism evidence="2 3">
    <name type="scientific">Vagococcus zengguangii</name>
    <dbReference type="NCBI Taxonomy" id="2571750"/>
    <lineage>
        <taxon>Bacteria</taxon>
        <taxon>Bacillati</taxon>
        <taxon>Bacillota</taxon>
        <taxon>Bacilli</taxon>
        <taxon>Lactobacillales</taxon>
        <taxon>Enterococcaceae</taxon>
        <taxon>Vagococcus</taxon>
    </lineage>
</organism>
<dbReference type="EMBL" id="CP039712">
    <property type="protein sequence ID" value="QCI86449.1"/>
    <property type="molecule type" value="Genomic_DNA"/>
</dbReference>
<dbReference type="RefSeq" id="WP_136953280.1">
    <property type="nucleotide sequence ID" value="NZ_CP039712.1"/>
</dbReference>
<protein>
    <submittedName>
        <fullName evidence="2">TetR/AcrR family transcriptional regulator</fullName>
    </submittedName>
</protein>